<protein>
    <submittedName>
        <fullName evidence="1">DUF1499 domain-containing protein</fullName>
    </submittedName>
</protein>
<evidence type="ECO:0000313" key="2">
    <source>
        <dbReference type="Proteomes" id="UP000809621"/>
    </source>
</evidence>
<evidence type="ECO:0000313" key="1">
    <source>
        <dbReference type="EMBL" id="MBM7036932.1"/>
    </source>
</evidence>
<keyword evidence="2" id="KW-1185">Reference proteome</keyword>
<reference evidence="1 2" key="1">
    <citation type="submission" date="2021-02" db="EMBL/GenBank/DDBJ databases">
        <authorList>
            <person name="Park J.-S."/>
        </authorList>
    </citation>
    <scope>NUCLEOTIDE SEQUENCE [LARGE SCALE GENOMIC DNA]</scope>
    <source>
        <strain evidence="1 2">188UL20-2</strain>
    </source>
</reference>
<accession>A0ABS2HLD2</accession>
<name>A0ABS2HLD2_9VIBR</name>
<organism evidence="1 2">
    <name type="scientific">Vibrio ulleungensis</name>
    <dbReference type="NCBI Taxonomy" id="2807619"/>
    <lineage>
        <taxon>Bacteria</taxon>
        <taxon>Pseudomonadati</taxon>
        <taxon>Pseudomonadota</taxon>
        <taxon>Gammaproteobacteria</taxon>
        <taxon>Vibrionales</taxon>
        <taxon>Vibrionaceae</taxon>
        <taxon>Vibrio</taxon>
    </lineage>
</organism>
<sequence length="53" mass="5977">MVLLISAGAVFAFINDVLVVVSESSRGRRVDMRSVPRVRRGEQEAKRYLVLMV</sequence>
<gene>
    <name evidence="1" type="ORF">JQC93_11015</name>
</gene>
<dbReference type="EMBL" id="JAFEUM010000004">
    <property type="protein sequence ID" value="MBM7036932.1"/>
    <property type="molecule type" value="Genomic_DNA"/>
</dbReference>
<proteinExistence type="predicted"/>
<comment type="caution">
    <text evidence="1">The sequence shown here is derived from an EMBL/GenBank/DDBJ whole genome shotgun (WGS) entry which is preliminary data.</text>
</comment>
<dbReference type="Proteomes" id="UP000809621">
    <property type="component" value="Unassembled WGS sequence"/>
</dbReference>